<evidence type="ECO:0000313" key="3">
    <source>
        <dbReference type="Proteomes" id="UP000505355"/>
    </source>
</evidence>
<dbReference type="Proteomes" id="UP000505355">
    <property type="component" value="Chromosome"/>
</dbReference>
<dbReference type="AlphaFoldDB" id="A0A7D4PTY3"/>
<sequence length="217" mass="24519">MARIFLIPGLGADKRIYKNIKAGGPDDELIYIDWIEPSRGDTLSDYAQQLINKYNIRDNDIVIGNSLGGMLGVEIANKVKLNKVILISSIKSINEAPFYFKLFKYLPVHRLIPGGLFAKMGGLIAPIFGKMYSVDAYMFNSMLQNTSPVFIKWAMGAALHWQNKTIPQNLYHITGDHDQVFNYREIKGATIIKGGTHIMIFDRAREINDILKQIINN</sequence>
<dbReference type="GO" id="GO:0016787">
    <property type="term" value="F:hydrolase activity"/>
    <property type="evidence" value="ECO:0007669"/>
    <property type="project" value="UniProtKB-KW"/>
</dbReference>
<dbReference type="Pfam" id="PF12697">
    <property type="entry name" value="Abhydrolase_6"/>
    <property type="match status" value="1"/>
</dbReference>
<reference evidence="2 3" key="1">
    <citation type="submission" date="2020-05" db="EMBL/GenBank/DDBJ databases">
        <title>Mucilaginibacter mali sp. nov.</title>
        <authorList>
            <person name="Kim H.S."/>
            <person name="Lee K.C."/>
            <person name="Suh M.K."/>
            <person name="Kim J.-S."/>
            <person name="Han K.-I."/>
            <person name="Eom M.K."/>
            <person name="Shin Y.K."/>
            <person name="Lee J.-S."/>
        </authorList>
    </citation>
    <scope>NUCLEOTIDE SEQUENCE [LARGE SCALE GENOMIC DNA]</scope>
    <source>
        <strain evidence="2 3">G2-14</strain>
    </source>
</reference>
<dbReference type="EMBL" id="CP054139">
    <property type="protein sequence ID" value="QKJ30063.1"/>
    <property type="molecule type" value="Genomic_DNA"/>
</dbReference>
<evidence type="ECO:0000313" key="2">
    <source>
        <dbReference type="EMBL" id="QKJ30063.1"/>
    </source>
</evidence>
<dbReference type="Gene3D" id="3.40.50.1820">
    <property type="entry name" value="alpha/beta hydrolase"/>
    <property type="match status" value="1"/>
</dbReference>
<proteinExistence type="predicted"/>
<keyword evidence="3" id="KW-1185">Reference proteome</keyword>
<protein>
    <submittedName>
        <fullName evidence="2">Alpha/beta hydrolase</fullName>
    </submittedName>
</protein>
<keyword evidence="2" id="KW-0378">Hydrolase</keyword>
<dbReference type="RefSeq" id="WP_173414753.1">
    <property type="nucleotide sequence ID" value="NZ_CP054139.1"/>
</dbReference>
<evidence type="ECO:0000259" key="1">
    <source>
        <dbReference type="Pfam" id="PF12697"/>
    </source>
</evidence>
<dbReference type="SUPFAM" id="SSF53474">
    <property type="entry name" value="alpha/beta-Hydrolases"/>
    <property type="match status" value="1"/>
</dbReference>
<dbReference type="InterPro" id="IPR029058">
    <property type="entry name" value="AB_hydrolase_fold"/>
</dbReference>
<gene>
    <name evidence="2" type="ORF">HQ865_09935</name>
</gene>
<organism evidence="2 3">
    <name type="scientific">Mucilaginibacter mali</name>
    <dbReference type="NCBI Taxonomy" id="2740462"/>
    <lineage>
        <taxon>Bacteria</taxon>
        <taxon>Pseudomonadati</taxon>
        <taxon>Bacteroidota</taxon>
        <taxon>Sphingobacteriia</taxon>
        <taxon>Sphingobacteriales</taxon>
        <taxon>Sphingobacteriaceae</taxon>
        <taxon>Mucilaginibacter</taxon>
    </lineage>
</organism>
<name>A0A7D4PTY3_9SPHI</name>
<dbReference type="KEGG" id="mmab:HQ865_09935"/>
<feature type="domain" description="AB hydrolase-1" evidence="1">
    <location>
        <begin position="4"/>
        <end position="209"/>
    </location>
</feature>
<accession>A0A7D4PTY3</accession>
<dbReference type="InterPro" id="IPR000073">
    <property type="entry name" value="AB_hydrolase_1"/>
</dbReference>